<evidence type="ECO:0000256" key="9">
    <source>
        <dbReference type="SAM" id="Phobius"/>
    </source>
</evidence>
<keyword evidence="7 9" id="KW-0472">Membrane</keyword>
<dbReference type="EMBL" id="CDHK01000001">
    <property type="protein sequence ID" value="CEJ53944.1"/>
    <property type="molecule type" value="Genomic_DNA"/>
</dbReference>
<dbReference type="UniPathway" id="UPA00196"/>
<evidence type="ECO:0000256" key="6">
    <source>
        <dbReference type="ARBA" id="ARBA00022989"/>
    </source>
</evidence>
<feature type="transmembrane region" description="Helical" evidence="9">
    <location>
        <begin position="217"/>
        <end position="238"/>
    </location>
</feature>
<sequence length="291" mass="30904">MASPTSPSSVNTPGSPSQAPAEKPSAPPVNILPSQLAQTYSYAHPVILLGLGAWRFEALVANPMRELLADLPWLAALQISYVMLCLPPAGTAAVEAGAAADEEKKKAPRSPSGPSVTFRPGKPGYRRKHSSGKSSWTCIWAKLMPAFLSLTFTSLLATPVIAVLLVLFGAPLTTHNAETILCAAHMALLSATALVYVHGIDTSVWREIWGIARPADAVWGSALGTGLGAWFGAIPIPLDWDRPWQAFPITILTGAYIGYAVGSLVSRTPLIYGKRIQFAPEPAEEGEKKTN</sequence>
<dbReference type="Pfam" id="PF06699">
    <property type="entry name" value="PIG-F"/>
    <property type="match status" value="1"/>
</dbReference>
<keyword evidence="11" id="KW-1185">Reference proteome</keyword>
<feature type="region of interest" description="Disordered" evidence="8">
    <location>
        <begin position="100"/>
        <end position="132"/>
    </location>
</feature>
<evidence type="ECO:0000256" key="3">
    <source>
        <dbReference type="ARBA" id="ARBA00022502"/>
    </source>
</evidence>
<dbReference type="STRING" id="104259.A0A0F7TBK8"/>
<feature type="transmembrane region" description="Helical" evidence="9">
    <location>
        <begin position="176"/>
        <end position="197"/>
    </location>
</feature>
<evidence type="ECO:0000256" key="2">
    <source>
        <dbReference type="ARBA" id="ARBA00004687"/>
    </source>
</evidence>
<evidence type="ECO:0008006" key="12">
    <source>
        <dbReference type="Google" id="ProtNLM"/>
    </source>
</evidence>
<dbReference type="Proteomes" id="UP000042958">
    <property type="component" value="Unassembled WGS sequence"/>
</dbReference>
<dbReference type="OrthoDB" id="17366at2759"/>
<evidence type="ECO:0000256" key="8">
    <source>
        <dbReference type="SAM" id="MobiDB-lite"/>
    </source>
</evidence>
<gene>
    <name evidence="10" type="ORF">PMG11_00275</name>
</gene>
<dbReference type="GO" id="GO:0006506">
    <property type="term" value="P:GPI anchor biosynthetic process"/>
    <property type="evidence" value="ECO:0007669"/>
    <property type="project" value="UniProtKB-UniPathway"/>
</dbReference>
<dbReference type="GO" id="GO:0005789">
    <property type="term" value="C:endoplasmic reticulum membrane"/>
    <property type="evidence" value="ECO:0007669"/>
    <property type="project" value="UniProtKB-SubCell"/>
</dbReference>
<keyword evidence="3" id="KW-0337">GPI-anchor biosynthesis</keyword>
<organism evidence="10 11">
    <name type="scientific">Penicillium brasilianum</name>
    <dbReference type="NCBI Taxonomy" id="104259"/>
    <lineage>
        <taxon>Eukaryota</taxon>
        <taxon>Fungi</taxon>
        <taxon>Dikarya</taxon>
        <taxon>Ascomycota</taxon>
        <taxon>Pezizomycotina</taxon>
        <taxon>Eurotiomycetes</taxon>
        <taxon>Eurotiomycetidae</taxon>
        <taxon>Eurotiales</taxon>
        <taxon>Aspergillaceae</taxon>
        <taxon>Penicillium</taxon>
    </lineage>
</organism>
<dbReference type="AlphaFoldDB" id="A0A0F7TBK8"/>
<feature type="region of interest" description="Disordered" evidence="8">
    <location>
        <begin position="1"/>
        <end position="30"/>
    </location>
</feature>
<keyword evidence="5" id="KW-0256">Endoplasmic reticulum</keyword>
<reference evidence="11" key="1">
    <citation type="journal article" date="2015" name="Genome Announc.">
        <title>Draft genome sequence of the fungus Penicillium brasilianum MG11.</title>
        <authorList>
            <person name="Horn F."/>
            <person name="Linde J."/>
            <person name="Mattern D.J."/>
            <person name="Walther G."/>
            <person name="Guthke R."/>
            <person name="Brakhage A.A."/>
            <person name="Valiante V."/>
        </authorList>
    </citation>
    <scope>NUCLEOTIDE SEQUENCE [LARGE SCALE GENOMIC DNA]</scope>
    <source>
        <strain evidence="11">MG11</strain>
    </source>
</reference>
<keyword evidence="4 9" id="KW-0812">Transmembrane</keyword>
<evidence type="ECO:0000256" key="5">
    <source>
        <dbReference type="ARBA" id="ARBA00022824"/>
    </source>
</evidence>
<name>A0A0F7TBK8_PENBI</name>
<evidence type="ECO:0000256" key="7">
    <source>
        <dbReference type="ARBA" id="ARBA00023136"/>
    </source>
</evidence>
<feature type="compositionally biased region" description="Polar residues" evidence="8">
    <location>
        <begin position="1"/>
        <end position="18"/>
    </location>
</feature>
<evidence type="ECO:0000256" key="4">
    <source>
        <dbReference type="ARBA" id="ARBA00022692"/>
    </source>
</evidence>
<comment type="subcellular location">
    <subcellularLocation>
        <location evidence="1">Endoplasmic reticulum membrane</location>
        <topology evidence="1">Multi-pass membrane protein</topology>
    </subcellularLocation>
</comment>
<keyword evidence="6 9" id="KW-1133">Transmembrane helix</keyword>
<accession>A0A0F7TBK8</accession>
<evidence type="ECO:0000256" key="1">
    <source>
        <dbReference type="ARBA" id="ARBA00004477"/>
    </source>
</evidence>
<proteinExistence type="predicted"/>
<evidence type="ECO:0000313" key="10">
    <source>
        <dbReference type="EMBL" id="CEJ53944.1"/>
    </source>
</evidence>
<feature type="transmembrane region" description="Helical" evidence="9">
    <location>
        <begin position="244"/>
        <end position="265"/>
    </location>
</feature>
<dbReference type="InterPro" id="IPR009580">
    <property type="entry name" value="GPI_biosynthesis_protein_Pig-F"/>
</dbReference>
<protein>
    <recommendedName>
        <fullName evidence="12">Glycosylphosphatidylinositol anchor biosynthesis protein 11</fullName>
    </recommendedName>
</protein>
<comment type="pathway">
    <text evidence="2">Glycolipid biosynthesis; glycosylphosphatidylinositol-anchor biosynthesis.</text>
</comment>
<feature type="transmembrane region" description="Helical" evidence="9">
    <location>
        <begin position="143"/>
        <end position="170"/>
    </location>
</feature>
<evidence type="ECO:0000313" key="11">
    <source>
        <dbReference type="Proteomes" id="UP000042958"/>
    </source>
</evidence>